<dbReference type="InterPro" id="IPR045875">
    <property type="entry name" value="NTF2"/>
</dbReference>
<gene>
    <name evidence="3" type="ORF">BDZ90DRAFT_264479</name>
</gene>
<dbReference type="OrthoDB" id="25408at2759"/>
<reference evidence="3 4" key="1">
    <citation type="journal article" date="2018" name="Mol. Biol. Evol.">
        <title>Broad Genomic Sampling Reveals a Smut Pathogenic Ancestry of the Fungal Clade Ustilaginomycotina.</title>
        <authorList>
            <person name="Kijpornyongpan T."/>
            <person name="Mondo S.J."/>
            <person name="Barry K."/>
            <person name="Sandor L."/>
            <person name="Lee J."/>
            <person name="Lipzen A."/>
            <person name="Pangilinan J."/>
            <person name="LaButti K."/>
            <person name="Hainaut M."/>
            <person name="Henrissat B."/>
            <person name="Grigoriev I.V."/>
            <person name="Spatafora J.W."/>
            <person name="Aime M.C."/>
        </authorList>
    </citation>
    <scope>NUCLEOTIDE SEQUENCE [LARGE SCALE GENOMIC DNA]</scope>
    <source>
        <strain evidence="3 4">MCA 5214</strain>
    </source>
</reference>
<feature type="region of interest" description="Disordered" evidence="1">
    <location>
        <begin position="113"/>
        <end position="143"/>
    </location>
</feature>
<organism evidence="3 4">
    <name type="scientific">Jaminaea rosea</name>
    <dbReference type="NCBI Taxonomy" id="1569628"/>
    <lineage>
        <taxon>Eukaryota</taxon>
        <taxon>Fungi</taxon>
        <taxon>Dikarya</taxon>
        <taxon>Basidiomycota</taxon>
        <taxon>Ustilaginomycotina</taxon>
        <taxon>Exobasidiomycetes</taxon>
        <taxon>Microstromatales</taxon>
        <taxon>Microstromatales incertae sedis</taxon>
        <taxon>Jaminaea</taxon>
    </lineage>
</organism>
<feature type="domain" description="NTF2" evidence="2">
    <location>
        <begin position="21"/>
        <end position="174"/>
    </location>
</feature>
<dbReference type="InterPro" id="IPR032710">
    <property type="entry name" value="NTF2-like_dom_sf"/>
</dbReference>
<sequence>MASVEAKQRESKLLIEYAAKAAEQFVSLYYSAYDSRNRVGLIPTLYLGTSTVLWNGNPIQGNGGVGELMDSLPATKHEVQSMDAHPVGGGSNEAGFAAPSILVTVSGVVTHHTPNSASALPPSNAPESSSTRTKGGRYDSSLPLDSLPRAFSQNFVLVNDPEGKGDGGVVVSWDSSNSVAANGGPGSGSGGGKKSGGGGGGSSADVLRAAAPTITGRFFVQADQLRFVG</sequence>
<feature type="region of interest" description="Disordered" evidence="1">
    <location>
        <begin position="167"/>
        <end position="204"/>
    </location>
</feature>
<dbReference type="EMBL" id="KZ819666">
    <property type="protein sequence ID" value="PWN27924.1"/>
    <property type="molecule type" value="Genomic_DNA"/>
</dbReference>
<dbReference type="Gene3D" id="3.10.450.50">
    <property type="match status" value="1"/>
</dbReference>
<evidence type="ECO:0000256" key="1">
    <source>
        <dbReference type="SAM" id="MobiDB-lite"/>
    </source>
</evidence>
<dbReference type="Proteomes" id="UP000245884">
    <property type="component" value="Unassembled WGS sequence"/>
</dbReference>
<accession>A0A316USF6</accession>
<dbReference type="Pfam" id="PF02136">
    <property type="entry name" value="NTF2"/>
    <property type="match status" value="1"/>
</dbReference>
<proteinExistence type="predicted"/>
<dbReference type="GO" id="GO:0006913">
    <property type="term" value="P:nucleocytoplasmic transport"/>
    <property type="evidence" value="ECO:0007669"/>
    <property type="project" value="InterPro"/>
</dbReference>
<name>A0A316USF6_9BASI</name>
<dbReference type="SUPFAM" id="SSF54427">
    <property type="entry name" value="NTF2-like"/>
    <property type="match status" value="1"/>
</dbReference>
<dbReference type="GeneID" id="37030460"/>
<protein>
    <submittedName>
        <fullName evidence="3">NTF2-like protein</fullName>
    </submittedName>
</protein>
<feature type="compositionally biased region" description="Gly residues" evidence="1">
    <location>
        <begin position="183"/>
        <end position="202"/>
    </location>
</feature>
<dbReference type="RefSeq" id="XP_025362536.1">
    <property type="nucleotide sequence ID" value="XM_025508637.1"/>
</dbReference>
<dbReference type="PROSITE" id="PS50177">
    <property type="entry name" value="NTF2_DOMAIN"/>
    <property type="match status" value="1"/>
</dbReference>
<evidence type="ECO:0000313" key="3">
    <source>
        <dbReference type="EMBL" id="PWN27924.1"/>
    </source>
</evidence>
<dbReference type="AlphaFoldDB" id="A0A316USF6"/>
<dbReference type="InterPro" id="IPR002075">
    <property type="entry name" value="NTF2_dom"/>
</dbReference>
<evidence type="ECO:0000313" key="4">
    <source>
        <dbReference type="Proteomes" id="UP000245884"/>
    </source>
</evidence>
<dbReference type="PANTHER" id="PTHR12612">
    <property type="entry name" value="NUCLEAR TRANSPORT FACTOR 2"/>
    <property type="match status" value="1"/>
</dbReference>
<dbReference type="STRING" id="1569628.A0A316USF6"/>
<dbReference type="InterPro" id="IPR018222">
    <property type="entry name" value="Nuclear_transport_factor_2_euk"/>
</dbReference>
<evidence type="ECO:0000259" key="2">
    <source>
        <dbReference type="PROSITE" id="PS50177"/>
    </source>
</evidence>
<keyword evidence="4" id="KW-1185">Reference proteome</keyword>